<dbReference type="AlphaFoldDB" id="A0A1W9S1T7"/>
<reference evidence="2" key="1">
    <citation type="submission" date="2017-03" db="EMBL/GenBank/DDBJ databases">
        <title>Novel pathways for hydrocarbon cycling and metabolic interdependencies in hydrothermal sediment communities.</title>
        <authorList>
            <person name="Dombrowski N."/>
            <person name="Seitz K."/>
            <person name="Teske A."/>
            <person name="Baker B."/>
        </authorList>
    </citation>
    <scope>NUCLEOTIDE SEQUENCE [LARGE SCALE GENOMIC DNA]</scope>
</reference>
<sequence length="141" mass="16299">MSITFPERWEVHTDMPAPVVLGADNYKNGAHIAITFMENYADKTPSRGYMKGILKETEKRNYKETKPNYERLSMDDYNVAGKEAVWMEFVSADSSGDFHEVVVVFPIDRKYFIFAGMRCYEGVFSEVEEEFKGVLESIVFH</sequence>
<protein>
    <recommendedName>
        <fullName evidence="3">PsbP C-terminal domain-containing protein</fullName>
    </recommendedName>
</protein>
<dbReference type="Gene3D" id="3.40.1000.10">
    <property type="entry name" value="Mog1/PsbP, alpha/beta/alpha sandwich"/>
    <property type="match status" value="1"/>
</dbReference>
<dbReference type="Proteomes" id="UP000192611">
    <property type="component" value="Unassembled WGS sequence"/>
</dbReference>
<name>A0A1W9S1T7_9BACT</name>
<organism evidence="1 2">
    <name type="scientific">Candidatus Coatesbacteria bacterium 4484_99</name>
    <dbReference type="NCBI Taxonomy" id="1970774"/>
    <lineage>
        <taxon>Bacteria</taxon>
        <taxon>Candidatus Coatesiibacteriota</taxon>
    </lineage>
</organism>
<evidence type="ECO:0008006" key="3">
    <source>
        <dbReference type="Google" id="ProtNLM"/>
    </source>
</evidence>
<proteinExistence type="predicted"/>
<comment type="caution">
    <text evidence="1">The sequence shown here is derived from an EMBL/GenBank/DDBJ whole genome shotgun (WGS) entry which is preliminary data.</text>
</comment>
<dbReference type="EMBL" id="NATQ01000029">
    <property type="protein sequence ID" value="OQX90764.1"/>
    <property type="molecule type" value="Genomic_DNA"/>
</dbReference>
<gene>
    <name evidence="1" type="ORF">B6D57_02060</name>
</gene>
<evidence type="ECO:0000313" key="2">
    <source>
        <dbReference type="Proteomes" id="UP000192611"/>
    </source>
</evidence>
<accession>A0A1W9S1T7</accession>
<evidence type="ECO:0000313" key="1">
    <source>
        <dbReference type="EMBL" id="OQX90764.1"/>
    </source>
</evidence>